<proteinExistence type="predicted"/>
<comment type="caution">
    <text evidence="2">The sequence shown here is derived from an EMBL/GenBank/DDBJ whole genome shotgun (WGS) entry which is preliminary data.</text>
</comment>
<dbReference type="Pfam" id="PF12732">
    <property type="entry name" value="YtxH"/>
    <property type="match status" value="1"/>
</dbReference>
<reference evidence="2 3" key="1">
    <citation type="journal article" date="2015" name="Stand. Genomic Sci.">
        <title>Genomic Encyclopedia of Bacterial and Archaeal Type Strains, Phase III: the genomes of soil and plant-associated and newly described type strains.</title>
        <authorList>
            <person name="Whitman W.B."/>
            <person name="Woyke T."/>
            <person name="Klenk H.P."/>
            <person name="Zhou Y."/>
            <person name="Lilburn T.G."/>
            <person name="Beck B.J."/>
            <person name="De Vos P."/>
            <person name="Vandamme P."/>
            <person name="Eisen J.A."/>
            <person name="Garrity G."/>
            <person name="Hugenholtz P."/>
            <person name="Kyrpides N.C."/>
        </authorList>
    </citation>
    <scope>NUCLEOTIDE SEQUENCE [LARGE SCALE GENOMIC DNA]</scope>
    <source>
        <strain evidence="2 3">CGMCC 1.6844</strain>
    </source>
</reference>
<dbReference type="Proteomes" id="UP000315312">
    <property type="component" value="Unassembled WGS sequence"/>
</dbReference>
<dbReference type="EMBL" id="VLKM01000004">
    <property type="protein sequence ID" value="TWH95402.1"/>
    <property type="molecule type" value="Genomic_DNA"/>
</dbReference>
<keyword evidence="1" id="KW-1133">Transmembrane helix</keyword>
<dbReference type="PANTHER" id="PTHR35792:SF1">
    <property type="entry name" value="SLL0268 PROTEIN"/>
    <property type="match status" value="1"/>
</dbReference>
<sequence length="104" mass="11354">MENLNNKGKLVVGSLLVGALIGATVGVLFAPHKGKKTRKNIANSVKNTASKFKQEISEDGQYLKDKAMSFEHLLEDKISKAGTSFKDKANELLHSGSDHQMNKK</sequence>
<keyword evidence="1" id="KW-0472">Membrane</keyword>
<dbReference type="AlphaFoldDB" id="A0A562KJ37"/>
<dbReference type="PANTHER" id="PTHR35792">
    <property type="entry name" value="GENERAL STRESS PROTEIN"/>
    <property type="match status" value="1"/>
</dbReference>
<dbReference type="OrthoDB" id="598035at2"/>
<dbReference type="InterPro" id="IPR052928">
    <property type="entry name" value="Desiccation-related_membrane"/>
</dbReference>
<keyword evidence="3" id="KW-1185">Reference proteome</keyword>
<protein>
    <submittedName>
        <fullName evidence="2">YtxH-like protein</fullName>
    </submittedName>
</protein>
<dbReference type="InterPro" id="IPR024623">
    <property type="entry name" value="YtxH"/>
</dbReference>
<keyword evidence="1" id="KW-0812">Transmembrane</keyword>
<evidence type="ECO:0000313" key="2">
    <source>
        <dbReference type="EMBL" id="TWH95402.1"/>
    </source>
</evidence>
<accession>A0A562KJ37</accession>
<feature type="transmembrane region" description="Helical" evidence="1">
    <location>
        <begin position="12"/>
        <end position="30"/>
    </location>
</feature>
<evidence type="ECO:0000256" key="1">
    <source>
        <dbReference type="SAM" id="Phobius"/>
    </source>
</evidence>
<organism evidence="2 3">
    <name type="scientific">Flavobacterium cheniae</name>
    <dbReference type="NCBI Taxonomy" id="295428"/>
    <lineage>
        <taxon>Bacteria</taxon>
        <taxon>Pseudomonadati</taxon>
        <taxon>Bacteroidota</taxon>
        <taxon>Flavobacteriia</taxon>
        <taxon>Flavobacteriales</taxon>
        <taxon>Flavobacteriaceae</taxon>
        <taxon>Flavobacterium</taxon>
    </lineage>
</organism>
<dbReference type="RefSeq" id="WP_133607164.1">
    <property type="nucleotide sequence ID" value="NZ_SNZC01000001.1"/>
</dbReference>
<name>A0A562KJ37_9FLAO</name>
<gene>
    <name evidence="2" type="ORF">IP97_01077</name>
</gene>
<evidence type="ECO:0000313" key="3">
    <source>
        <dbReference type="Proteomes" id="UP000315312"/>
    </source>
</evidence>